<protein>
    <submittedName>
        <fullName evidence="1">Uncharacterized protein</fullName>
    </submittedName>
</protein>
<keyword evidence="2" id="KW-1185">Reference proteome</keyword>
<evidence type="ECO:0000313" key="1">
    <source>
        <dbReference type="EMBL" id="PYZ95339.1"/>
    </source>
</evidence>
<dbReference type="EMBL" id="PDOD01000001">
    <property type="protein sequence ID" value="PYZ95339.1"/>
    <property type="molecule type" value="Genomic_DNA"/>
</dbReference>
<comment type="caution">
    <text evidence="1">The sequence shown here is derived from an EMBL/GenBank/DDBJ whole genome shotgun (WGS) entry which is preliminary data.</text>
</comment>
<evidence type="ECO:0000313" key="2">
    <source>
        <dbReference type="Proteomes" id="UP000248214"/>
    </source>
</evidence>
<name>A0A323TKI4_9BACI</name>
<accession>A0A323TKI4</accession>
<sequence length="101" mass="11424">MILVLTAIVILAIGVGFGGLKTSEVNDFPVPLYAKVEEFHSEQSISYRYRGMNRLYLQQITLRGWKEIDQMGGLKTFEKNGEKVDIITFQGGFQIIGHDED</sequence>
<dbReference type="AlphaFoldDB" id="A0A323TKI4"/>
<dbReference type="Proteomes" id="UP000248214">
    <property type="component" value="Unassembled WGS sequence"/>
</dbReference>
<reference evidence="1 2" key="1">
    <citation type="submission" date="2017-10" db="EMBL/GenBank/DDBJ databases">
        <title>Bacillus sp. nov., a halophilic bacterium isolated from a Keqin Lake.</title>
        <authorList>
            <person name="Wang H."/>
        </authorList>
    </citation>
    <scope>NUCLEOTIDE SEQUENCE [LARGE SCALE GENOMIC DNA]</scope>
    <source>
        <strain evidence="1 2">KQ-12</strain>
    </source>
</reference>
<proteinExistence type="predicted"/>
<organism evidence="1 2">
    <name type="scientific">Salipaludibacillus keqinensis</name>
    <dbReference type="NCBI Taxonomy" id="2045207"/>
    <lineage>
        <taxon>Bacteria</taxon>
        <taxon>Bacillati</taxon>
        <taxon>Bacillota</taxon>
        <taxon>Bacilli</taxon>
        <taxon>Bacillales</taxon>
        <taxon>Bacillaceae</taxon>
    </lineage>
</organism>
<gene>
    <name evidence="1" type="ORF">CR194_04380</name>
</gene>
<dbReference type="OrthoDB" id="2352996at2"/>